<dbReference type="Proteomes" id="UP000014140">
    <property type="component" value="Unassembled WGS sequence"/>
</dbReference>
<accession>S0GVA1</accession>
<name>S0GVA1_9BACT</name>
<gene>
    <name evidence="2" type="ORF">C803_00589</name>
</gene>
<evidence type="ECO:0000313" key="2">
    <source>
        <dbReference type="EMBL" id="EOS19908.1"/>
    </source>
</evidence>
<sequence length="57" mass="6738">MRCWIRLNNILFICPLFDQWILCRWNLYLAILSDIAGLAGNLFLILNYMPASYNTIE</sequence>
<dbReference type="PATRIC" id="fig|1235789.3.peg.583"/>
<dbReference type="EMBL" id="ASSQ01000001">
    <property type="protein sequence ID" value="EOS19908.1"/>
    <property type="molecule type" value="Genomic_DNA"/>
</dbReference>
<protein>
    <submittedName>
        <fullName evidence="2">Uncharacterized protein</fullName>
    </submittedName>
</protein>
<keyword evidence="1" id="KW-0472">Membrane</keyword>
<dbReference type="AlphaFoldDB" id="S0GVA1"/>
<keyword evidence="1" id="KW-1133">Transmembrane helix</keyword>
<evidence type="ECO:0000256" key="1">
    <source>
        <dbReference type="SAM" id="Phobius"/>
    </source>
</evidence>
<evidence type="ECO:0000313" key="3">
    <source>
        <dbReference type="Proteomes" id="UP000014140"/>
    </source>
</evidence>
<organism evidence="2 3">
    <name type="scientific">Parabacteroides goldsteinii dnLKV18</name>
    <dbReference type="NCBI Taxonomy" id="1235789"/>
    <lineage>
        <taxon>Bacteria</taxon>
        <taxon>Pseudomonadati</taxon>
        <taxon>Bacteroidota</taxon>
        <taxon>Bacteroidia</taxon>
        <taxon>Bacteroidales</taxon>
        <taxon>Tannerellaceae</taxon>
        <taxon>Parabacteroides</taxon>
    </lineage>
</organism>
<dbReference type="HOGENOM" id="CLU_2992511_0_0_10"/>
<keyword evidence="3" id="KW-1185">Reference proteome</keyword>
<proteinExistence type="predicted"/>
<comment type="caution">
    <text evidence="2">The sequence shown here is derived from an EMBL/GenBank/DDBJ whole genome shotgun (WGS) entry which is preliminary data.</text>
</comment>
<reference evidence="2 3" key="1">
    <citation type="submission" date="2013-04" db="EMBL/GenBank/DDBJ databases">
        <title>The Genome Sequence of Parabacteroides goldsteinii dnLKV18.</title>
        <authorList>
            <consortium name="The Broad Institute Genomics Platform"/>
            <consortium name="The Broad Institute Genome Sequencing Center for Infectious Disease"/>
            <person name="Earl A."/>
            <person name="Xavier R."/>
            <person name="Kuhn K."/>
            <person name="Stappenbeck T."/>
            <person name="Walker B."/>
            <person name="Young S."/>
            <person name="Zeng Q."/>
            <person name="Gargeya S."/>
            <person name="Fitzgerald M."/>
            <person name="Haas B."/>
            <person name="Abouelleil A."/>
            <person name="Allen A.W."/>
            <person name="Alvarado L."/>
            <person name="Arachchi H.M."/>
            <person name="Berlin A.M."/>
            <person name="Chapman S.B."/>
            <person name="Gainer-Dewar J."/>
            <person name="Goldberg J."/>
            <person name="Griggs A."/>
            <person name="Gujja S."/>
            <person name="Hansen M."/>
            <person name="Howarth C."/>
            <person name="Imamovic A."/>
            <person name="Ireland A."/>
            <person name="Larimer J."/>
            <person name="McCowan C."/>
            <person name="Murphy C."/>
            <person name="Pearson M."/>
            <person name="Poon T.W."/>
            <person name="Priest M."/>
            <person name="Roberts A."/>
            <person name="Saif S."/>
            <person name="Shea T."/>
            <person name="Sisk P."/>
            <person name="Sykes S."/>
            <person name="Wortman J."/>
            <person name="Nusbaum C."/>
            <person name="Birren B."/>
        </authorList>
    </citation>
    <scope>NUCLEOTIDE SEQUENCE [LARGE SCALE GENOMIC DNA]</scope>
    <source>
        <strain evidence="3">dnLKV18</strain>
    </source>
</reference>
<keyword evidence="1" id="KW-0812">Transmembrane</keyword>
<feature type="transmembrane region" description="Helical" evidence="1">
    <location>
        <begin position="25"/>
        <end position="46"/>
    </location>
</feature>